<evidence type="ECO:0000313" key="1">
    <source>
        <dbReference type="EMBL" id="ANH79995.1"/>
    </source>
</evidence>
<dbReference type="Proteomes" id="UP000077667">
    <property type="component" value="Chromosome"/>
</dbReference>
<dbReference type="AlphaFoldDB" id="A0A1A9HY42"/>
<reference evidence="1 2" key="1">
    <citation type="submission" date="2016-05" db="EMBL/GenBank/DDBJ databases">
        <title>Niabella ginsenosidivorans BS26 whole genome sequencing.</title>
        <authorList>
            <person name="Im W.T."/>
            <person name="Siddiqi M.Z."/>
        </authorList>
    </citation>
    <scope>NUCLEOTIDE SEQUENCE [LARGE SCALE GENOMIC DNA]</scope>
    <source>
        <strain evidence="1 2">BS26</strain>
    </source>
</reference>
<dbReference type="EMBL" id="CP015772">
    <property type="protein sequence ID" value="ANH79995.1"/>
    <property type="molecule type" value="Genomic_DNA"/>
</dbReference>
<organism evidence="1 2">
    <name type="scientific">Niabella ginsenosidivorans</name>
    <dbReference type="NCBI Taxonomy" id="1176587"/>
    <lineage>
        <taxon>Bacteria</taxon>
        <taxon>Pseudomonadati</taxon>
        <taxon>Bacteroidota</taxon>
        <taxon>Chitinophagia</taxon>
        <taxon>Chitinophagales</taxon>
        <taxon>Chitinophagaceae</taxon>
        <taxon>Niabella</taxon>
    </lineage>
</organism>
<evidence type="ECO:0000313" key="2">
    <source>
        <dbReference type="Proteomes" id="UP000077667"/>
    </source>
</evidence>
<sequence>MEYLIQASELVSLQTIVLTVKYVVEMIKRHMSFFNPGILGTDFILFQRLHGLQFLLILIRILHSDE</sequence>
<accession>A0A1A9HY42</accession>
<gene>
    <name evidence="1" type="ORF">A8C56_02500</name>
</gene>
<keyword evidence="2" id="KW-1185">Reference proteome</keyword>
<protein>
    <submittedName>
        <fullName evidence="1">Uncharacterized protein</fullName>
    </submittedName>
</protein>
<dbReference type="STRING" id="1176587.A8C56_02500"/>
<name>A0A1A9HY42_9BACT</name>
<proteinExistence type="predicted"/>
<dbReference type="KEGG" id="nia:A8C56_02500"/>